<keyword evidence="1" id="KW-0812">Transmembrane</keyword>
<dbReference type="Proteomes" id="UP000886998">
    <property type="component" value="Unassembled WGS sequence"/>
</dbReference>
<dbReference type="EMBL" id="BMAV01025284">
    <property type="protein sequence ID" value="GFS40271.1"/>
    <property type="molecule type" value="Genomic_DNA"/>
</dbReference>
<keyword evidence="3" id="KW-1185">Reference proteome</keyword>
<evidence type="ECO:0000313" key="2">
    <source>
        <dbReference type="EMBL" id="GFS40271.1"/>
    </source>
</evidence>
<feature type="transmembrane region" description="Helical" evidence="1">
    <location>
        <begin position="21"/>
        <end position="40"/>
    </location>
</feature>
<organism evidence="2 3">
    <name type="scientific">Trichonephila inaurata madagascariensis</name>
    <dbReference type="NCBI Taxonomy" id="2747483"/>
    <lineage>
        <taxon>Eukaryota</taxon>
        <taxon>Metazoa</taxon>
        <taxon>Ecdysozoa</taxon>
        <taxon>Arthropoda</taxon>
        <taxon>Chelicerata</taxon>
        <taxon>Arachnida</taxon>
        <taxon>Araneae</taxon>
        <taxon>Araneomorphae</taxon>
        <taxon>Entelegynae</taxon>
        <taxon>Araneoidea</taxon>
        <taxon>Nephilidae</taxon>
        <taxon>Trichonephila</taxon>
        <taxon>Trichonephila inaurata</taxon>
    </lineage>
</organism>
<dbReference type="AlphaFoldDB" id="A0A8X6IDA4"/>
<gene>
    <name evidence="2" type="ORF">TNIN_139741</name>
</gene>
<keyword evidence="1" id="KW-1133">Transmembrane helix</keyword>
<reference evidence="2" key="1">
    <citation type="submission" date="2020-08" db="EMBL/GenBank/DDBJ databases">
        <title>Multicomponent nature underlies the extraordinary mechanical properties of spider dragline silk.</title>
        <authorList>
            <person name="Kono N."/>
            <person name="Nakamura H."/>
            <person name="Mori M."/>
            <person name="Yoshida Y."/>
            <person name="Ohtoshi R."/>
            <person name="Malay A.D."/>
            <person name="Moran D.A.P."/>
            <person name="Tomita M."/>
            <person name="Numata K."/>
            <person name="Arakawa K."/>
        </authorList>
    </citation>
    <scope>NUCLEOTIDE SEQUENCE</scope>
</reference>
<protein>
    <submittedName>
        <fullName evidence="2">Uncharacterized protein</fullName>
    </submittedName>
</protein>
<keyword evidence="1" id="KW-0472">Membrane</keyword>
<sequence>LTVFKGVQLKPSRREVVFLKLIGIGNSAFLLALAFAYLFAMRQPTSWLVL</sequence>
<feature type="non-terminal residue" evidence="2">
    <location>
        <position position="1"/>
    </location>
</feature>
<evidence type="ECO:0000256" key="1">
    <source>
        <dbReference type="SAM" id="Phobius"/>
    </source>
</evidence>
<proteinExistence type="predicted"/>
<comment type="caution">
    <text evidence="2">The sequence shown here is derived from an EMBL/GenBank/DDBJ whole genome shotgun (WGS) entry which is preliminary data.</text>
</comment>
<accession>A0A8X6IDA4</accession>
<name>A0A8X6IDA4_9ARAC</name>
<evidence type="ECO:0000313" key="3">
    <source>
        <dbReference type="Proteomes" id="UP000886998"/>
    </source>
</evidence>